<name>A0A072NGX6_SCHAZ</name>
<evidence type="ECO:0000313" key="5">
    <source>
        <dbReference type="EMBL" id="KEF36964.1"/>
    </source>
</evidence>
<proteinExistence type="predicted"/>
<evidence type="ECO:0000256" key="1">
    <source>
        <dbReference type="ARBA" id="ARBA00023239"/>
    </source>
</evidence>
<feature type="binding site" evidence="3">
    <location>
        <position position="118"/>
    </location>
    <ligand>
        <name>substrate</name>
    </ligand>
</feature>
<dbReference type="CDD" id="cd06661">
    <property type="entry name" value="GGCT_like"/>
    <property type="match status" value="1"/>
</dbReference>
<dbReference type="PANTHER" id="PTHR12935:SF0">
    <property type="entry name" value="GAMMA-GLUTAMYLCYCLOTRANSFERASE"/>
    <property type="match status" value="1"/>
</dbReference>
<dbReference type="Proteomes" id="UP000027936">
    <property type="component" value="Unassembled WGS sequence"/>
</dbReference>
<dbReference type="InterPro" id="IPR009288">
    <property type="entry name" value="AIG2-like_dom"/>
</dbReference>
<reference evidence="5 6" key="1">
    <citation type="submission" date="2014-04" db="EMBL/GenBank/DDBJ databases">
        <title>Draft genome sequence of Bacillus azotoformans MEV2011, a (co-) denitrifying strain unable to grow in the presence of oxygen.</title>
        <authorList>
            <person name="Nielsen M."/>
            <person name="Schreiber L."/>
            <person name="Finster K."/>
            <person name="Schramm A."/>
        </authorList>
    </citation>
    <scope>NUCLEOTIDE SEQUENCE [LARGE SCALE GENOMIC DNA]</scope>
    <source>
        <strain evidence="5 6">MEV2011</strain>
    </source>
</reference>
<dbReference type="Gene3D" id="3.10.490.10">
    <property type="entry name" value="Gamma-glutamyl cyclotransferase-like"/>
    <property type="match status" value="1"/>
</dbReference>
<dbReference type="InterPro" id="IPR013024">
    <property type="entry name" value="GGCT-like"/>
</dbReference>
<dbReference type="SUPFAM" id="SSF110857">
    <property type="entry name" value="Gamma-glutamyl cyclotransferase-like"/>
    <property type="match status" value="1"/>
</dbReference>
<dbReference type="PATRIC" id="fig|1348973.3.peg.3763"/>
<gene>
    <name evidence="5" type="ORF">M670_03878</name>
</gene>
<feature type="domain" description="Gamma-glutamylcyclotransferase AIG2-like" evidence="4">
    <location>
        <begin position="7"/>
        <end position="107"/>
    </location>
</feature>
<dbReference type="GO" id="GO:0003839">
    <property type="term" value="F:gamma-glutamylcyclotransferase activity"/>
    <property type="evidence" value="ECO:0007669"/>
    <property type="project" value="InterPro"/>
</dbReference>
<evidence type="ECO:0000256" key="3">
    <source>
        <dbReference type="PIRSR" id="PIRSR617939-2"/>
    </source>
</evidence>
<dbReference type="PANTHER" id="PTHR12935">
    <property type="entry name" value="GAMMA-GLUTAMYLCYCLOTRANSFERASE"/>
    <property type="match status" value="1"/>
</dbReference>
<comment type="caution">
    <text evidence="5">The sequence shown here is derived from an EMBL/GenBank/DDBJ whole genome shotgun (WGS) entry which is preliminary data.</text>
</comment>
<dbReference type="OrthoDB" id="158990at2"/>
<dbReference type="InterPro" id="IPR036568">
    <property type="entry name" value="GGCT-like_sf"/>
</dbReference>
<evidence type="ECO:0000259" key="4">
    <source>
        <dbReference type="Pfam" id="PF06094"/>
    </source>
</evidence>
<feature type="binding site" evidence="3">
    <location>
        <begin position="6"/>
        <end position="11"/>
    </location>
    <ligand>
        <name>substrate</name>
    </ligand>
</feature>
<dbReference type="EMBL" id="JJRY01000020">
    <property type="protein sequence ID" value="KEF36964.1"/>
    <property type="molecule type" value="Genomic_DNA"/>
</dbReference>
<accession>A0A072NGX6</accession>
<sequence length="152" mass="17019">MNSKLYLAYGSNLNLEQMANRCPTAKVVGASQINDHRLLFRGAHAGAVATIEPCKGDNVPVLVWEITPTDEAALDRYEGWPFLYRKETVKVKLDGKTVKAMFYIMNDGRPLGQPSCYYYSTILEGYKSAGFDVEILRKATTDSVESEEEINE</sequence>
<organism evidence="5 6">
    <name type="scientific">Schinkia azotoformans MEV2011</name>
    <dbReference type="NCBI Taxonomy" id="1348973"/>
    <lineage>
        <taxon>Bacteria</taxon>
        <taxon>Bacillati</taxon>
        <taxon>Bacillota</taxon>
        <taxon>Bacilli</taxon>
        <taxon>Bacillales</taxon>
        <taxon>Bacillaceae</taxon>
        <taxon>Calidifontibacillus/Schinkia group</taxon>
        <taxon>Schinkia</taxon>
    </lineage>
</organism>
<dbReference type="Pfam" id="PF06094">
    <property type="entry name" value="GGACT"/>
    <property type="match status" value="1"/>
</dbReference>
<dbReference type="InterPro" id="IPR017939">
    <property type="entry name" value="G-Glutamylcylcotransferase"/>
</dbReference>
<keyword evidence="1" id="KW-0456">Lyase</keyword>
<dbReference type="RefSeq" id="WP_035197492.1">
    <property type="nucleotide sequence ID" value="NZ_JJRY01000020.1"/>
</dbReference>
<feature type="active site" description="Proton acceptor" evidence="2">
    <location>
        <position position="78"/>
    </location>
</feature>
<evidence type="ECO:0000256" key="2">
    <source>
        <dbReference type="PIRSR" id="PIRSR617939-1"/>
    </source>
</evidence>
<protein>
    <submittedName>
        <fullName evidence="5">AIG2-like family</fullName>
    </submittedName>
</protein>
<evidence type="ECO:0000313" key="6">
    <source>
        <dbReference type="Proteomes" id="UP000027936"/>
    </source>
</evidence>
<dbReference type="AlphaFoldDB" id="A0A072NGX6"/>